<name>A0A914VS09_9BILA</name>
<accession>A0A914VS09</accession>
<dbReference type="Proteomes" id="UP000887566">
    <property type="component" value="Unplaced"/>
</dbReference>
<protein>
    <submittedName>
        <fullName evidence="2">Uncharacterized protein</fullName>
    </submittedName>
</protein>
<sequence length="69" mass="7569">MPHTIETPIIVTITPPSPFELAVVDGRFQYDAHLLGHCEEKNFAVISFHTLSNSHGGAYSTDELFSALP</sequence>
<evidence type="ECO:0000313" key="2">
    <source>
        <dbReference type="WBParaSite" id="PSAMB.scaffold2364size23619.g17484.t1"/>
    </source>
</evidence>
<keyword evidence="1" id="KW-1185">Reference proteome</keyword>
<organism evidence="1 2">
    <name type="scientific">Plectus sambesii</name>
    <dbReference type="NCBI Taxonomy" id="2011161"/>
    <lineage>
        <taxon>Eukaryota</taxon>
        <taxon>Metazoa</taxon>
        <taxon>Ecdysozoa</taxon>
        <taxon>Nematoda</taxon>
        <taxon>Chromadorea</taxon>
        <taxon>Plectida</taxon>
        <taxon>Plectina</taxon>
        <taxon>Plectoidea</taxon>
        <taxon>Plectidae</taxon>
        <taxon>Plectus</taxon>
    </lineage>
</organism>
<dbReference type="AlphaFoldDB" id="A0A914VS09"/>
<proteinExistence type="predicted"/>
<reference evidence="2" key="1">
    <citation type="submission" date="2022-11" db="UniProtKB">
        <authorList>
            <consortium name="WormBaseParasite"/>
        </authorList>
    </citation>
    <scope>IDENTIFICATION</scope>
</reference>
<evidence type="ECO:0000313" key="1">
    <source>
        <dbReference type="Proteomes" id="UP000887566"/>
    </source>
</evidence>
<dbReference type="WBParaSite" id="PSAMB.scaffold2364size23619.g17484.t1">
    <property type="protein sequence ID" value="PSAMB.scaffold2364size23619.g17484.t1"/>
    <property type="gene ID" value="PSAMB.scaffold2364size23619.g17484"/>
</dbReference>